<sequence length="614" mass="70803">MTQGNQRFNMETRFPRLLELKAGQSCKITPSATGEETLMLYKNGRHAFIHNPEGPIKEALAWTEQFQELKPDTHVIFFGVGLGYHIQELLRRHPGLHFSLIEPSVEIMHAFLEHSSYKDWFLTSRVEEIMADESFTRNIPVLSKLIDRVSRILVVVWHTYPAMFPEELRRFNESVQQLVSYKQEKMKVTHHYEKEWALNSIHNFPYILDTPNFLETGKEHIQGKPVIIVAAGPSLNEEIENLRLIKEQGLAYIFSVGSAVNALIEQGIYPHGTFSYDPNIYNVDVVQKIIDQQITSIPLIFGSTVGRHTVDDYTGSKQHLIISQDVLSTELLRNVKDKPLEIINDAPSVAVIAIQCFIRMKASKIILVGQNFAYRNSEYYAAGVTNSKGYPFMESLPQVPDVHGSMVISHPSFIQMKAEMELYIRLSKGVEFINTTLDGANIAGTVFMLLKDLISHELSERVVNTSWLTDEHALEYDQELLKRRIQELEQSGEQFQVVFDQTEQLLIALGQLVRDKRTEEITLTLTRFDYTFAELVKNRYFQIYALPRNRMNYELLYSKTSLIQNDPEPLSKAEKVLQYFGDFIWACKVDCHQSRPIFDRFHKSILNKENNYAE</sequence>
<gene>
    <name evidence="3" type="ORF">A3844_23845</name>
</gene>
<dbReference type="Pfam" id="PF20157">
    <property type="entry name" value="Maf_flag10_N"/>
    <property type="match status" value="1"/>
</dbReference>
<dbReference type="Pfam" id="PF01973">
    <property type="entry name" value="MptE-like"/>
    <property type="match status" value="1"/>
</dbReference>
<name>A0ABX3EKB6_9BACL</name>
<evidence type="ECO:0000259" key="1">
    <source>
        <dbReference type="Pfam" id="PF01973"/>
    </source>
</evidence>
<evidence type="ECO:0000313" key="3">
    <source>
        <dbReference type="EMBL" id="OKP82726.1"/>
    </source>
</evidence>
<dbReference type="PANTHER" id="PTHR41786">
    <property type="entry name" value="MOTILITY ACCESSORY FACTOR MAF"/>
    <property type="match status" value="1"/>
</dbReference>
<protein>
    <recommendedName>
        <fullName evidence="5">DUF115 domain-containing protein</fullName>
    </recommendedName>
</protein>
<evidence type="ECO:0000259" key="2">
    <source>
        <dbReference type="Pfam" id="PF20157"/>
    </source>
</evidence>
<evidence type="ECO:0008006" key="5">
    <source>
        <dbReference type="Google" id="ProtNLM"/>
    </source>
</evidence>
<keyword evidence="4" id="KW-1185">Reference proteome</keyword>
<dbReference type="InterPro" id="IPR045376">
    <property type="entry name" value="Maf_N"/>
</dbReference>
<evidence type="ECO:0000313" key="4">
    <source>
        <dbReference type="Proteomes" id="UP000186058"/>
    </source>
</evidence>
<dbReference type="Proteomes" id="UP000186058">
    <property type="component" value="Unassembled WGS sequence"/>
</dbReference>
<reference evidence="3 4" key="1">
    <citation type="submission" date="2016-03" db="EMBL/GenBank/DDBJ databases">
        <authorList>
            <person name="Sant'Anna F.H."/>
            <person name="Ambrosini A."/>
            <person name="Souza R."/>
            <person name="Bach E."/>
            <person name="Fernandes G."/>
            <person name="Balsanelli E."/>
            <person name="Baura V.A."/>
            <person name="Souza E.M."/>
            <person name="Passaglia L."/>
        </authorList>
    </citation>
    <scope>NUCLEOTIDE SEQUENCE [LARGE SCALE GENOMIC DNA]</scope>
    <source>
        <strain evidence="3 4">P26E</strain>
    </source>
</reference>
<dbReference type="PANTHER" id="PTHR41786:SF1">
    <property type="entry name" value="6-HYDROXYMETHYLPTERIN DIPHOSPHOKINASE MPTE-LIKE DOMAIN-CONTAINING PROTEIN"/>
    <property type="match status" value="1"/>
</dbReference>
<dbReference type="InterPro" id="IPR002826">
    <property type="entry name" value="MptE-like"/>
</dbReference>
<feature type="domain" description="Glycosyltransferase Maf N-terminal" evidence="2">
    <location>
        <begin position="74"/>
        <end position="121"/>
    </location>
</feature>
<dbReference type="EMBL" id="LVWI01000068">
    <property type="protein sequence ID" value="OKP82726.1"/>
    <property type="molecule type" value="Genomic_DNA"/>
</dbReference>
<organism evidence="3 4">
    <name type="scientific">Paenibacillus helianthi</name>
    <dbReference type="NCBI Taxonomy" id="1349432"/>
    <lineage>
        <taxon>Bacteria</taxon>
        <taxon>Bacillati</taxon>
        <taxon>Bacillota</taxon>
        <taxon>Bacilli</taxon>
        <taxon>Bacillales</taxon>
        <taxon>Paenibacillaceae</taxon>
        <taxon>Paenibacillus</taxon>
    </lineage>
</organism>
<dbReference type="RefSeq" id="WP_074108733.1">
    <property type="nucleotide sequence ID" value="NZ_LVWI01000068.1"/>
</dbReference>
<proteinExistence type="predicted"/>
<feature type="domain" description="6-hydroxymethylpterin diphosphokinase MptE-like" evidence="1">
    <location>
        <begin position="199"/>
        <end position="376"/>
    </location>
</feature>
<accession>A0ABX3EKB6</accession>
<comment type="caution">
    <text evidence="3">The sequence shown here is derived from an EMBL/GenBank/DDBJ whole genome shotgun (WGS) entry which is preliminary data.</text>
</comment>